<dbReference type="NCBIfam" id="NF002018">
    <property type="entry name" value="PRK00823.1-3"/>
    <property type="match status" value="1"/>
</dbReference>
<accession>A0A1U7HHB5</accession>
<keyword evidence="6" id="KW-1185">Reference proteome</keyword>
<dbReference type="Gene3D" id="3.30.1360.20">
    <property type="entry name" value="Transcriptional coactivator/pterin dehydratase"/>
    <property type="match status" value="1"/>
</dbReference>
<comment type="caution">
    <text evidence="5">The sequence shown here is derived from an EMBL/GenBank/DDBJ whole genome shotgun (WGS) entry which is preliminary data.</text>
</comment>
<reference evidence="5 6" key="1">
    <citation type="submission" date="2016-11" db="EMBL/GenBank/DDBJ databases">
        <title>Draft Genome Sequences of Nine Cyanobacterial Strains from Diverse Habitats.</title>
        <authorList>
            <person name="Zhu T."/>
            <person name="Hou S."/>
            <person name="Lu X."/>
            <person name="Hess W.R."/>
        </authorList>
    </citation>
    <scope>NUCLEOTIDE SEQUENCE [LARGE SCALE GENOMIC DNA]</scope>
    <source>
        <strain evidence="5 6">NIES-593</strain>
    </source>
</reference>
<comment type="catalytic activity">
    <reaction evidence="1 4">
        <text>(4aS,6R)-4a-hydroxy-L-erythro-5,6,7,8-tetrahydrobiopterin = (6R)-L-erythro-6,7-dihydrobiopterin + H2O</text>
        <dbReference type="Rhea" id="RHEA:11920"/>
        <dbReference type="ChEBI" id="CHEBI:15377"/>
        <dbReference type="ChEBI" id="CHEBI:15642"/>
        <dbReference type="ChEBI" id="CHEBI:43120"/>
        <dbReference type="EC" id="4.2.1.96"/>
    </reaction>
</comment>
<protein>
    <recommendedName>
        <fullName evidence="4">Putative pterin-4-alpha-carbinolamine dehydratase</fullName>
        <shortName evidence="4">PHS</shortName>
        <ecNumber evidence="4">4.2.1.96</ecNumber>
    </recommendedName>
    <alternativeName>
        <fullName evidence="4">4-alpha-hydroxy-tetrahydropterin dehydratase</fullName>
    </alternativeName>
    <alternativeName>
        <fullName evidence="4">Pterin carbinolamine dehydratase</fullName>
        <shortName evidence="4">PCD</shortName>
    </alternativeName>
</protein>
<dbReference type="AlphaFoldDB" id="A0A1U7HHB5"/>
<dbReference type="Pfam" id="PF01329">
    <property type="entry name" value="Pterin_4a"/>
    <property type="match status" value="1"/>
</dbReference>
<dbReference type="GO" id="GO:0008124">
    <property type="term" value="F:4-alpha-hydroxytetrahydrobiopterin dehydratase activity"/>
    <property type="evidence" value="ECO:0007669"/>
    <property type="project" value="UniProtKB-UniRule"/>
</dbReference>
<dbReference type="HAMAP" id="MF_00434">
    <property type="entry name" value="Pterin_4_alpha"/>
    <property type="match status" value="1"/>
</dbReference>
<dbReference type="NCBIfam" id="NF002017">
    <property type="entry name" value="PRK00823.1-2"/>
    <property type="match status" value="1"/>
</dbReference>
<dbReference type="STRING" id="1921803.NIES593_11030"/>
<evidence type="ECO:0000256" key="2">
    <source>
        <dbReference type="ARBA" id="ARBA00006472"/>
    </source>
</evidence>
<dbReference type="OrthoDB" id="9794987at2"/>
<dbReference type="EC" id="4.2.1.96" evidence="4"/>
<dbReference type="Proteomes" id="UP000186868">
    <property type="component" value="Unassembled WGS sequence"/>
</dbReference>
<evidence type="ECO:0000256" key="1">
    <source>
        <dbReference type="ARBA" id="ARBA00001554"/>
    </source>
</evidence>
<evidence type="ECO:0000256" key="3">
    <source>
        <dbReference type="ARBA" id="ARBA00023239"/>
    </source>
</evidence>
<dbReference type="PANTHER" id="PTHR12599:SF0">
    <property type="entry name" value="PTERIN-4-ALPHA-CARBINOLAMINE DEHYDRATASE"/>
    <property type="match status" value="1"/>
</dbReference>
<dbReference type="PANTHER" id="PTHR12599">
    <property type="entry name" value="PTERIN-4-ALPHA-CARBINOLAMINE DEHYDRATASE"/>
    <property type="match status" value="1"/>
</dbReference>
<dbReference type="InterPro" id="IPR001533">
    <property type="entry name" value="Pterin_deHydtase"/>
</dbReference>
<gene>
    <name evidence="5" type="ORF">NIES593_11030</name>
</gene>
<dbReference type="SUPFAM" id="SSF55248">
    <property type="entry name" value="PCD-like"/>
    <property type="match status" value="1"/>
</dbReference>
<proteinExistence type="inferred from homology"/>
<dbReference type="GO" id="GO:0006729">
    <property type="term" value="P:tetrahydrobiopterin biosynthetic process"/>
    <property type="evidence" value="ECO:0007669"/>
    <property type="project" value="InterPro"/>
</dbReference>
<dbReference type="EMBL" id="MRCB01000011">
    <property type="protein sequence ID" value="OKH22992.1"/>
    <property type="molecule type" value="Genomic_DNA"/>
</dbReference>
<evidence type="ECO:0000313" key="6">
    <source>
        <dbReference type="Proteomes" id="UP000186868"/>
    </source>
</evidence>
<dbReference type="InterPro" id="IPR036428">
    <property type="entry name" value="PCD_sf"/>
</dbReference>
<organism evidence="5 6">
    <name type="scientific">Hydrococcus rivularis NIES-593</name>
    <dbReference type="NCBI Taxonomy" id="1921803"/>
    <lineage>
        <taxon>Bacteria</taxon>
        <taxon>Bacillati</taxon>
        <taxon>Cyanobacteriota</taxon>
        <taxon>Cyanophyceae</taxon>
        <taxon>Pleurocapsales</taxon>
        <taxon>Hydrococcaceae</taxon>
        <taxon>Hydrococcus</taxon>
    </lineage>
</organism>
<evidence type="ECO:0000256" key="4">
    <source>
        <dbReference type="HAMAP-Rule" id="MF_00434"/>
    </source>
</evidence>
<comment type="similarity">
    <text evidence="2 4">Belongs to the pterin-4-alpha-carbinolamine dehydratase family.</text>
</comment>
<keyword evidence="3 4" id="KW-0456">Lyase</keyword>
<name>A0A1U7HHB5_9CYAN</name>
<evidence type="ECO:0000313" key="5">
    <source>
        <dbReference type="EMBL" id="OKH22992.1"/>
    </source>
</evidence>
<dbReference type="RefSeq" id="WP_073599626.1">
    <property type="nucleotide sequence ID" value="NZ_MRCB01000011.1"/>
</dbReference>
<sequence length="96" mass="11023">MSAPVLSQQELEQQLSQLSGWRVKDKKLYRQFQFPDFVSAFGFMSSMALVSESMGHHPEWFNVYNRVSVELTTHDSGGITHKDVEWARKANSLANF</sequence>